<name>A0A939K4Y8_9BACT</name>
<comment type="caution">
    <text evidence="2">The sequence shown here is derived from an EMBL/GenBank/DDBJ whole genome shotgun (WGS) entry which is preliminary data.</text>
</comment>
<dbReference type="AlphaFoldDB" id="A0A939K4Y8"/>
<accession>A0A939K4Y8</accession>
<dbReference type="PROSITE" id="PS51819">
    <property type="entry name" value="VOC"/>
    <property type="match status" value="1"/>
</dbReference>
<evidence type="ECO:0000313" key="2">
    <source>
        <dbReference type="EMBL" id="MBO0935890.1"/>
    </source>
</evidence>
<gene>
    <name evidence="2" type="ORF">J2I47_04955</name>
</gene>
<dbReference type="InterPro" id="IPR037523">
    <property type="entry name" value="VOC_core"/>
</dbReference>
<evidence type="ECO:0000259" key="1">
    <source>
        <dbReference type="PROSITE" id="PS51819"/>
    </source>
</evidence>
<proteinExistence type="predicted"/>
<reference evidence="2" key="1">
    <citation type="submission" date="2021-03" db="EMBL/GenBank/DDBJ databases">
        <title>Fibrella sp. HMF5335 genome sequencing and assembly.</title>
        <authorList>
            <person name="Kang H."/>
            <person name="Kim H."/>
            <person name="Bae S."/>
            <person name="Joh K."/>
        </authorList>
    </citation>
    <scope>NUCLEOTIDE SEQUENCE</scope>
    <source>
        <strain evidence="2">HMF5335</strain>
    </source>
</reference>
<dbReference type="SUPFAM" id="SSF54593">
    <property type="entry name" value="Glyoxalase/Bleomycin resistance protein/Dihydroxybiphenyl dioxygenase"/>
    <property type="match status" value="1"/>
</dbReference>
<sequence length="267" mass="29177">MKITRLELAVANLPSIHPFYAHQLGLPVLRANQQSVTFRVGWTELVFRQTDKPVAPYHLALNVPLYTLEQYQLWFDLPYLSIDEVGGRVAHFPDWKARAVYFRDPGHNIVELIERDDAGFAAPGNYFQGVSEVGVATASVPGTAAWLASQYGLTPFRKQDPNPDFMAIGDDYGLFVLAKTGRPWLFTNTPAAEQDCVIHFTDWLGQQHQTTAAAIRQGSAGHQPPTARPHLCCGACAAQRLAAHHASTGKLVASPTASAGWSVSAAM</sequence>
<organism evidence="2 3">
    <name type="scientific">Fibrella rubiginis</name>
    <dbReference type="NCBI Taxonomy" id="2817060"/>
    <lineage>
        <taxon>Bacteria</taxon>
        <taxon>Pseudomonadati</taxon>
        <taxon>Bacteroidota</taxon>
        <taxon>Cytophagia</taxon>
        <taxon>Cytophagales</taxon>
        <taxon>Spirosomataceae</taxon>
        <taxon>Fibrella</taxon>
    </lineage>
</organism>
<dbReference type="EMBL" id="JAFMYV010000002">
    <property type="protein sequence ID" value="MBO0935890.1"/>
    <property type="molecule type" value="Genomic_DNA"/>
</dbReference>
<keyword evidence="3" id="KW-1185">Reference proteome</keyword>
<dbReference type="InterPro" id="IPR029068">
    <property type="entry name" value="Glyas_Bleomycin-R_OHBP_Dase"/>
</dbReference>
<dbReference type="Gene3D" id="3.10.180.10">
    <property type="entry name" value="2,3-Dihydroxybiphenyl 1,2-Dioxygenase, domain 1"/>
    <property type="match status" value="1"/>
</dbReference>
<dbReference type="Proteomes" id="UP000664034">
    <property type="component" value="Unassembled WGS sequence"/>
</dbReference>
<protein>
    <recommendedName>
        <fullName evidence="1">VOC domain-containing protein</fullName>
    </recommendedName>
</protein>
<evidence type="ECO:0000313" key="3">
    <source>
        <dbReference type="Proteomes" id="UP000664034"/>
    </source>
</evidence>
<dbReference type="RefSeq" id="WP_207363450.1">
    <property type="nucleotide sequence ID" value="NZ_JAFMYV010000002.1"/>
</dbReference>
<feature type="domain" description="VOC" evidence="1">
    <location>
        <begin position="2"/>
        <end position="115"/>
    </location>
</feature>